<evidence type="ECO:0000313" key="1">
    <source>
        <dbReference type="EMBL" id="BAL56969.1"/>
    </source>
</evidence>
<proteinExistence type="predicted"/>
<dbReference type="EMBL" id="AP011763">
    <property type="protein sequence ID" value="BAL56969.1"/>
    <property type="molecule type" value="Genomic_DNA"/>
</dbReference>
<reference evidence="1" key="2">
    <citation type="journal article" date="2012" name="PLoS ONE">
        <title>A Deeply Branching Thermophilic Bacterium with an Ancient Acetyl-CoA Pathway Dominates a Subsurface Ecosystem.</title>
        <authorList>
            <person name="Takami H."/>
            <person name="Noguchi H."/>
            <person name="Takaki Y."/>
            <person name="Uchiyama I."/>
            <person name="Toyoda A."/>
            <person name="Nishi S."/>
            <person name="Chee G.-J."/>
            <person name="Arai W."/>
            <person name="Nunoura T."/>
            <person name="Itoh T."/>
            <person name="Hattori M."/>
            <person name="Takai K."/>
        </authorList>
    </citation>
    <scope>NUCLEOTIDE SEQUENCE</scope>
</reference>
<accession>H5SLD3</accession>
<name>H5SLD3_9ZZZZ</name>
<reference evidence="1" key="1">
    <citation type="journal article" date="2005" name="Environ. Microbiol.">
        <title>Genetic and functional properties of uncultivated thermophilic crenarchaeotes from a subsurface gold mine as revealed by analysis of genome fragments.</title>
        <authorList>
            <person name="Nunoura T."/>
            <person name="Hirayama H."/>
            <person name="Takami H."/>
            <person name="Oida H."/>
            <person name="Nishi S."/>
            <person name="Shimamura S."/>
            <person name="Suzuki Y."/>
            <person name="Inagaki F."/>
            <person name="Takai K."/>
            <person name="Nealson K.H."/>
            <person name="Horikoshi K."/>
        </authorList>
    </citation>
    <scope>NUCLEOTIDE SEQUENCE</scope>
</reference>
<gene>
    <name evidence="1" type="ORF">HGMM_F46A05C08</name>
</gene>
<sequence>MAEVGLVRFAQTALEVAEAVLPPSRSKSSKRQFTQPQPLAILCLMR</sequence>
<organism evidence="1">
    <name type="scientific">uncultured prokaryote</name>
    <dbReference type="NCBI Taxonomy" id="198431"/>
    <lineage>
        <taxon>unclassified sequences</taxon>
        <taxon>environmental samples</taxon>
    </lineage>
</organism>
<dbReference type="AlphaFoldDB" id="H5SLD3"/>
<protein>
    <submittedName>
        <fullName evidence="1">Uncharacterized protein</fullName>
    </submittedName>
</protein>